<name>A0A2R8AX56_9RHOB</name>
<organism evidence="2 3">
    <name type="scientific">Pseudoprimorskyibacter insulae</name>
    <dbReference type="NCBI Taxonomy" id="1695997"/>
    <lineage>
        <taxon>Bacteria</taxon>
        <taxon>Pseudomonadati</taxon>
        <taxon>Pseudomonadota</taxon>
        <taxon>Alphaproteobacteria</taxon>
        <taxon>Rhodobacterales</taxon>
        <taxon>Paracoccaceae</taxon>
        <taxon>Pseudoprimorskyibacter</taxon>
    </lineage>
</organism>
<evidence type="ECO:0000313" key="2">
    <source>
        <dbReference type="EMBL" id="SPF80602.1"/>
    </source>
</evidence>
<evidence type="ECO:0008006" key="4">
    <source>
        <dbReference type="Google" id="ProtNLM"/>
    </source>
</evidence>
<accession>A0A2R8AX56</accession>
<sequence>MTGYEYKVVPAPSKGQRAKGVKGAESRFAFALENLMNDMAQKGWEFQRSETLPSEERSGLTSTTTNWRNVLVFRRPRQAVEAAVDAPMMLEAPAPEAKPVAAVAEPAQPAEAAAPNPAPKPAPRPAAATAASMVFDLAEGDVQELDSLGQVVRNRAATIRGAEGKIEDAEELTVADDLSADEDLLDDIDLLAEDDEQIDAPAHQRSGMAAE</sequence>
<keyword evidence="3" id="KW-1185">Reference proteome</keyword>
<feature type="compositionally biased region" description="Low complexity" evidence="1">
    <location>
        <begin position="102"/>
        <end position="115"/>
    </location>
</feature>
<gene>
    <name evidence="2" type="ORF">PRI8871_02412</name>
</gene>
<dbReference type="RefSeq" id="WP_306418454.1">
    <property type="nucleotide sequence ID" value="NZ_OMOJ01000004.1"/>
</dbReference>
<dbReference type="AlphaFoldDB" id="A0A2R8AX56"/>
<proteinExistence type="predicted"/>
<evidence type="ECO:0000313" key="3">
    <source>
        <dbReference type="Proteomes" id="UP000244904"/>
    </source>
</evidence>
<protein>
    <recommendedName>
        <fullName evidence="4">DUF4177 domain-containing protein</fullName>
    </recommendedName>
</protein>
<dbReference type="Proteomes" id="UP000244904">
    <property type="component" value="Unassembled WGS sequence"/>
</dbReference>
<evidence type="ECO:0000256" key="1">
    <source>
        <dbReference type="SAM" id="MobiDB-lite"/>
    </source>
</evidence>
<feature type="region of interest" description="Disordered" evidence="1">
    <location>
        <begin position="102"/>
        <end position="127"/>
    </location>
</feature>
<reference evidence="3" key="1">
    <citation type="submission" date="2018-03" db="EMBL/GenBank/DDBJ databases">
        <authorList>
            <person name="Rodrigo-Torres L."/>
            <person name="Arahal R. D."/>
            <person name="Lucena T."/>
        </authorList>
    </citation>
    <scope>NUCLEOTIDE SEQUENCE [LARGE SCALE GENOMIC DNA]</scope>
    <source>
        <strain evidence="3">CECT 8871</strain>
    </source>
</reference>
<dbReference type="EMBL" id="OMOJ01000004">
    <property type="protein sequence ID" value="SPF80602.1"/>
    <property type="molecule type" value="Genomic_DNA"/>
</dbReference>